<feature type="coiled-coil region" evidence="1">
    <location>
        <begin position="508"/>
        <end position="563"/>
    </location>
</feature>
<evidence type="ECO:0000259" key="3">
    <source>
        <dbReference type="SMART" id="SM00355"/>
    </source>
</evidence>
<feature type="domain" description="C2H2-type" evidence="3">
    <location>
        <begin position="16"/>
        <end position="38"/>
    </location>
</feature>
<feature type="domain" description="C2H2-type" evidence="3">
    <location>
        <begin position="135"/>
        <end position="156"/>
    </location>
</feature>
<dbReference type="SMART" id="SM00355">
    <property type="entry name" value="ZnF_C2H2"/>
    <property type="match status" value="4"/>
</dbReference>
<proteinExistence type="predicted"/>
<feature type="domain" description="C2H2-type" evidence="3">
    <location>
        <begin position="281"/>
        <end position="303"/>
    </location>
</feature>
<evidence type="ECO:0000313" key="4">
    <source>
        <dbReference type="EMBL" id="CAD2167065.1"/>
    </source>
</evidence>
<feature type="region of interest" description="Disordered" evidence="2">
    <location>
        <begin position="391"/>
        <end position="416"/>
    </location>
</feature>
<dbReference type="Proteomes" id="UP000580250">
    <property type="component" value="Unassembled WGS sequence"/>
</dbReference>
<reference evidence="4 5" key="1">
    <citation type="submission" date="2020-08" db="EMBL/GenBank/DDBJ databases">
        <authorList>
            <person name="Koutsovoulos G."/>
            <person name="Danchin GJ E."/>
        </authorList>
    </citation>
    <scope>NUCLEOTIDE SEQUENCE [LARGE SCALE GENOMIC DNA]</scope>
</reference>
<evidence type="ECO:0000256" key="1">
    <source>
        <dbReference type="SAM" id="Coils"/>
    </source>
</evidence>
<accession>A0A6V7UWN6</accession>
<dbReference type="EMBL" id="CAJEWN010000123">
    <property type="protein sequence ID" value="CAD2167065.1"/>
    <property type="molecule type" value="Genomic_DNA"/>
</dbReference>
<evidence type="ECO:0000313" key="5">
    <source>
        <dbReference type="Proteomes" id="UP000580250"/>
    </source>
</evidence>
<comment type="caution">
    <text evidence="4">The sequence shown here is derived from an EMBL/GenBank/DDBJ whole genome shotgun (WGS) entry which is preliminary data.</text>
</comment>
<name>A0A6V7UWN6_MELEN</name>
<feature type="domain" description="C2H2-type" evidence="3">
    <location>
        <begin position="424"/>
        <end position="445"/>
    </location>
</feature>
<sequence length="573" mass="66195">MPGRRGRFGLKRPASGICQFCLKIISAANWSRHLQQMHRGEIVEMRKGGELAKKEKDEDRLSPELAPIKRQKIKTATILDEDKNEISEFDTKIDNEKDNKELETTDTPLRRSKRNVKAVKRKMTSRCTIKLPKSGICPLCFYKTRQSNWARHVKRHHPEFTTPIYNENKNSSEQVEEVNAVEPAQSSSKSSEIDLPILQLKHFLNQQIQHNNLFGVDNEDKEGLEEEEEDEEQIRIIKEVDGNNGEEGGEEYSEEAQKADELLFKELFPGRRIIIRRPANGVCQFCLKQISASNWSRHLRSLHLPDIFEMKKQELMLNSSKTDLQQIPQNSQNNLDSTQILNEMTLSATATACETKEINIESFEEQVEGEENNEREDSVDKTIASVIEKIKNDGRRGTKRKLNGDNRKKANKKSKSIIRLPKTNICPLCERQVSPGNWSRHLKRHHPDYALSPEEEDEQINGEDNLDDYNEEEEEMATTNSTCQNETPTEEALLWALCQEELDVQSSLANANKKVESIRKKMETFQNVLSSEEVKIRELKLKAEQLAERRKELLLKRQEIVQNGKRERKNICL</sequence>
<organism evidence="4 5">
    <name type="scientific">Meloidogyne enterolobii</name>
    <name type="common">Root-knot nematode worm</name>
    <name type="synonym">Meloidogyne mayaguensis</name>
    <dbReference type="NCBI Taxonomy" id="390850"/>
    <lineage>
        <taxon>Eukaryota</taxon>
        <taxon>Metazoa</taxon>
        <taxon>Ecdysozoa</taxon>
        <taxon>Nematoda</taxon>
        <taxon>Chromadorea</taxon>
        <taxon>Rhabditida</taxon>
        <taxon>Tylenchina</taxon>
        <taxon>Tylenchomorpha</taxon>
        <taxon>Tylenchoidea</taxon>
        <taxon>Meloidogynidae</taxon>
        <taxon>Meloidogyninae</taxon>
        <taxon>Meloidogyne</taxon>
    </lineage>
</organism>
<feature type="compositionally biased region" description="Basic and acidic residues" evidence="2">
    <location>
        <begin position="391"/>
        <end position="408"/>
    </location>
</feature>
<keyword evidence="1" id="KW-0175">Coiled coil</keyword>
<gene>
    <name evidence="4" type="ORF">MENT_LOCUS18339</name>
</gene>
<dbReference type="OrthoDB" id="5896145at2759"/>
<evidence type="ECO:0000256" key="2">
    <source>
        <dbReference type="SAM" id="MobiDB-lite"/>
    </source>
</evidence>
<protein>
    <recommendedName>
        <fullName evidence="3">C2H2-type domain-containing protein</fullName>
    </recommendedName>
</protein>
<dbReference type="AlphaFoldDB" id="A0A6V7UWN6"/>
<dbReference type="InterPro" id="IPR013087">
    <property type="entry name" value="Znf_C2H2_type"/>
</dbReference>